<evidence type="ECO:0008006" key="4">
    <source>
        <dbReference type="Google" id="ProtNLM"/>
    </source>
</evidence>
<dbReference type="EMBL" id="AKHW03003120">
    <property type="protein sequence ID" value="KYO35789.1"/>
    <property type="molecule type" value="Genomic_DNA"/>
</dbReference>
<comment type="caution">
    <text evidence="2">The sequence shown here is derived from an EMBL/GenBank/DDBJ whole genome shotgun (WGS) entry which is preliminary data.</text>
</comment>
<evidence type="ECO:0000313" key="3">
    <source>
        <dbReference type="Proteomes" id="UP000050525"/>
    </source>
</evidence>
<accession>A0A151NGK6</accession>
<keyword evidence="3" id="KW-1185">Reference proteome</keyword>
<evidence type="ECO:0000313" key="2">
    <source>
        <dbReference type="EMBL" id="KYO35789.1"/>
    </source>
</evidence>
<evidence type="ECO:0000256" key="1">
    <source>
        <dbReference type="SAM" id="SignalP"/>
    </source>
</evidence>
<name>A0A151NGK6_ALLMI</name>
<feature type="signal peptide" evidence="1">
    <location>
        <begin position="1"/>
        <end position="18"/>
    </location>
</feature>
<dbReference type="Proteomes" id="UP000050525">
    <property type="component" value="Unassembled WGS sequence"/>
</dbReference>
<feature type="chain" id="PRO_5007586051" description="Secreted protein" evidence="1">
    <location>
        <begin position="19"/>
        <end position="108"/>
    </location>
</feature>
<reference evidence="2 3" key="1">
    <citation type="journal article" date="2012" name="Genome Biol.">
        <title>Sequencing three crocodilian genomes to illuminate the evolution of archosaurs and amniotes.</title>
        <authorList>
            <person name="St John J.A."/>
            <person name="Braun E.L."/>
            <person name="Isberg S.R."/>
            <person name="Miles L.G."/>
            <person name="Chong A.Y."/>
            <person name="Gongora J."/>
            <person name="Dalzell P."/>
            <person name="Moran C."/>
            <person name="Bed'hom B."/>
            <person name="Abzhanov A."/>
            <person name="Burgess S.C."/>
            <person name="Cooksey A.M."/>
            <person name="Castoe T.A."/>
            <person name="Crawford N.G."/>
            <person name="Densmore L.D."/>
            <person name="Drew J.C."/>
            <person name="Edwards S.V."/>
            <person name="Faircloth B.C."/>
            <person name="Fujita M.K."/>
            <person name="Greenwold M.J."/>
            <person name="Hoffmann F.G."/>
            <person name="Howard J.M."/>
            <person name="Iguchi T."/>
            <person name="Janes D.E."/>
            <person name="Khan S.Y."/>
            <person name="Kohno S."/>
            <person name="de Koning A.J."/>
            <person name="Lance S.L."/>
            <person name="McCarthy F.M."/>
            <person name="McCormack J.E."/>
            <person name="Merchant M.E."/>
            <person name="Peterson D.G."/>
            <person name="Pollock D.D."/>
            <person name="Pourmand N."/>
            <person name="Raney B.J."/>
            <person name="Roessler K.A."/>
            <person name="Sanford J.R."/>
            <person name="Sawyer R.H."/>
            <person name="Schmidt C.J."/>
            <person name="Triplett E.W."/>
            <person name="Tuberville T.D."/>
            <person name="Venegas-Anaya M."/>
            <person name="Howard J.T."/>
            <person name="Jarvis E.D."/>
            <person name="Guillette L.J.Jr."/>
            <person name="Glenn T.C."/>
            <person name="Green R.E."/>
            <person name="Ray D.A."/>
        </authorList>
    </citation>
    <scope>NUCLEOTIDE SEQUENCE [LARGE SCALE GENOMIC DNA]</scope>
    <source>
        <strain evidence="2">KSC_2009_1</strain>
    </source>
</reference>
<proteinExistence type="predicted"/>
<protein>
    <recommendedName>
        <fullName evidence="4">Secreted protein</fullName>
    </recommendedName>
</protein>
<dbReference type="AlphaFoldDB" id="A0A151NGK6"/>
<keyword evidence="1" id="KW-0732">Signal</keyword>
<organism evidence="2 3">
    <name type="scientific">Alligator mississippiensis</name>
    <name type="common">American alligator</name>
    <dbReference type="NCBI Taxonomy" id="8496"/>
    <lineage>
        <taxon>Eukaryota</taxon>
        <taxon>Metazoa</taxon>
        <taxon>Chordata</taxon>
        <taxon>Craniata</taxon>
        <taxon>Vertebrata</taxon>
        <taxon>Euteleostomi</taxon>
        <taxon>Archelosauria</taxon>
        <taxon>Archosauria</taxon>
        <taxon>Crocodylia</taxon>
        <taxon>Alligatoridae</taxon>
        <taxon>Alligatorinae</taxon>
        <taxon>Alligator</taxon>
    </lineage>
</organism>
<gene>
    <name evidence="2" type="ORF">Y1Q_0010211</name>
</gene>
<sequence length="108" mass="11847">MTGAVWLVKLFWCHGVIPCCSLGPVRLCQDKRVAMAIMKLAIHTSLHYTGNQFGVAPCMAGLVIHELCQLLQDVAALLPSMEVSPGRIEYVWDRCKPKSKSPPRAGLS</sequence>